<dbReference type="InterPro" id="IPR022024">
    <property type="entry name" value="DUF3602"/>
</dbReference>
<dbReference type="VEuPathDB" id="FungiDB:BTJ68_07007"/>
<feature type="compositionally biased region" description="Basic and acidic residues" evidence="1">
    <location>
        <begin position="103"/>
        <end position="146"/>
    </location>
</feature>
<dbReference type="EMBL" id="QWIM01002797">
    <property type="protein sequence ID" value="RMY07910.1"/>
    <property type="molecule type" value="Genomic_DNA"/>
</dbReference>
<dbReference type="PANTHER" id="PTHR34693:SF3">
    <property type="match status" value="1"/>
</dbReference>
<accession>A0A3M6XP13</accession>
<evidence type="ECO:0000313" key="3">
    <source>
        <dbReference type="EMBL" id="RMY07910.1"/>
    </source>
</evidence>
<comment type="caution">
    <text evidence="2">The sequence shown here is derived from an EMBL/GenBank/DDBJ whole genome shotgun (WGS) entry which is preliminary data.</text>
</comment>
<evidence type="ECO:0000313" key="2">
    <source>
        <dbReference type="EMBL" id="RMX92356.1"/>
    </source>
</evidence>
<dbReference type="PANTHER" id="PTHR34693">
    <property type="entry name" value="PROTEIN PAR32"/>
    <property type="match status" value="1"/>
</dbReference>
<reference evidence="4 5" key="1">
    <citation type="journal article" date="2018" name="BMC Genomics">
        <title>Genomic evidence for intraspecific hybridization in a clonal and extremely halotolerant yeast.</title>
        <authorList>
            <person name="Gostincar C."/>
            <person name="Stajich J.E."/>
            <person name="Zupancic J."/>
            <person name="Zalar P."/>
            <person name="Gunde-Cimerman N."/>
        </authorList>
    </citation>
    <scope>NUCLEOTIDE SEQUENCE [LARGE SCALE GENOMIC DNA]</scope>
    <source>
        <strain evidence="3 4">EXF-6651</strain>
        <strain evidence="2 5">EXF-6654</strain>
    </source>
</reference>
<dbReference type="Proteomes" id="UP000282582">
    <property type="component" value="Unassembled WGS sequence"/>
</dbReference>
<feature type="compositionally biased region" description="Polar residues" evidence="1">
    <location>
        <begin position="44"/>
        <end position="53"/>
    </location>
</feature>
<evidence type="ECO:0000256" key="1">
    <source>
        <dbReference type="SAM" id="MobiDB-lite"/>
    </source>
</evidence>
<evidence type="ECO:0000313" key="5">
    <source>
        <dbReference type="Proteomes" id="UP000282582"/>
    </source>
</evidence>
<name>A0A3M6XP13_HORWE</name>
<evidence type="ECO:0000313" key="4">
    <source>
        <dbReference type="Proteomes" id="UP000276864"/>
    </source>
</evidence>
<gene>
    <name evidence="3" type="ORF">D0866_14831</name>
    <name evidence="2" type="ORF">D0868_13457</name>
</gene>
<dbReference type="AlphaFoldDB" id="A0A3M6XP13"/>
<feature type="compositionally biased region" description="Polar residues" evidence="1">
    <location>
        <begin position="62"/>
        <end position="73"/>
    </location>
</feature>
<dbReference type="Pfam" id="PF12223">
    <property type="entry name" value="DUF3602"/>
    <property type="match status" value="1"/>
</dbReference>
<dbReference type="InterPro" id="IPR053203">
    <property type="entry name" value="Cisplatin_resist-associated"/>
</dbReference>
<proteinExistence type="predicted"/>
<protein>
    <submittedName>
        <fullName evidence="2">Uncharacterized protein</fullName>
    </submittedName>
</protein>
<dbReference type="Proteomes" id="UP000276864">
    <property type="component" value="Unassembled WGS sequence"/>
</dbReference>
<sequence>MGGGQPPIHSTGRGGAPSQTSGAGNIGPDDREYIDANIVREGTAGQSDNSEFTTGRGGAGNVVSSPRTGTPVQRSEDVIPETALREKTPEYANFHTGRGGEGNIHREKYGGHSKPQDGEHKESLLDKAKHAIGLDKNGHEKNKDQSPLRQETGSS</sequence>
<dbReference type="EMBL" id="QWIK01001794">
    <property type="protein sequence ID" value="RMX92356.1"/>
    <property type="molecule type" value="Genomic_DNA"/>
</dbReference>
<feature type="region of interest" description="Disordered" evidence="1">
    <location>
        <begin position="1"/>
        <end position="155"/>
    </location>
</feature>
<organism evidence="2 5">
    <name type="scientific">Hortaea werneckii</name>
    <name type="common">Black yeast</name>
    <name type="synonym">Cladosporium werneckii</name>
    <dbReference type="NCBI Taxonomy" id="91943"/>
    <lineage>
        <taxon>Eukaryota</taxon>
        <taxon>Fungi</taxon>
        <taxon>Dikarya</taxon>
        <taxon>Ascomycota</taxon>
        <taxon>Pezizomycotina</taxon>
        <taxon>Dothideomycetes</taxon>
        <taxon>Dothideomycetidae</taxon>
        <taxon>Mycosphaerellales</taxon>
        <taxon>Teratosphaeriaceae</taxon>
        <taxon>Hortaea</taxon>
    </lineage>
</organism>